<evidence type="ECO:0000313" key="4">
    <source>
        <dbReference type="Proteomes" id="UP000515312"/>
    </source>
</evidence>
<evidence type="ECO:0000259" key="2">
    <source>
        <dbReference type="Pfam" id="PF04892"/>
    </source>
</evidence>
<dbReference type="NCBIfam" id="NF037970">
    <property type="entry name" value="vanZ_1"/>
    <property type="match status" value="1"/>
</dbReference>
<dbReference type="Pfam" id="PF04892">
    <property type="entry name" value="VanZ"/>
    <property type="match status" value="1"/>
</dbReference>
<gene>
    <name evidence="3" type="primary">vanZ</name>
    <name evidence="3" type="ORF">H7849_08460</name>
</gene>
<feature type="transmembrane region" description="Helical" evidence="1">
    <location>
        <begin position="65"/>
        <end position="82"/>
    </location>
</feature>
<dbReference type="EMBL" id="CP060394">
    <property type="protein sequence ID" value="QNI33923.1"/>
    <property type="molecule type" value="Genomic_DNA"/>
</dbReference>
<keyword evidence="4" id="KW-1185">Reference proteome</keyword>
<dbReference type="AlphaFoldDB" id="A0A7G8BN03"/>
<proteinExistence type="predicted"/>
<dbReference type="KEGG" id="adin:H7849_08460"/>
<organism evidence="3 4">
    <name type="scientific">Alloacidobacterium dinghuense</name>
    <dbReference type="NCBI Taxonomy" id="2763107"/>
    <lineage>
        <taxon>Bacteria</taxon>
        <taxon>Pseudomonadati</taxon>
        <taxon>Acidobacteriota</taxon>
        <taxon>Terriglobia</taxon>
        <taxon>Terriglobales</taxon>
        <taxon>Acidobacteriaceae</taxon>
        <taxon>Alloacidobacterium</taxon>
    </lineage>
</organism>
<accession>A0A7G8BN03</accession>
<dbReference type="InterPro" id="IPR006976">
    <property type="entry name" value="VanZ-like"/>
</dbReference>
<evidence type="ECO:0000313" key="3">
    <source>
        <dbReference type="EMBL" id="QNI33923.1"/>
    </source>
</evidence>
<feature type="domain" description="VanZ-like" evidence="2">
    <location>
        <begin position="20"/>
        <end position="149"/>
    </location>
</feature>
<keyword evidence="1" id="KW-0812">Transmembrane</keyword>
<feature type="transmembrane region" description="Helical" evidence="1">
    <location>
        <begin position="12"/>
        <end position="32"/>
    </location>
</feature>
<feature type="transmembrane region" description="Helical" evidence="1">
    <location>
        <begin position="134"/>
        <end position="156"/>
    </location>
</feature>
<keyword evidence="1" id="KW-1133">Transmembrane helix</keyword>
<keyword evidence="1" id="KW-0472">Membrane</keyword>
<reference evidence="3 4" key="1">
    <citation type="submission" date="2020-08" db="EMBL/GenBank/DDBJ databases">
        <title>Edaphobacter telluris sp. nov. and Acidobacterium dinghuensis sp. nov., two acidobacteria isolated from forest soil.</title>
        <authorList>
            <person name="Fu J."/>
            <person name="Qiu L."/>
        </authorList>
    </citation>
    <scope>NUCLEOTIDE SEQUENCE [LARGE SCALE GENOMIC DNA]</scope>
    <source>
        <strain evidence="3">4Y35</strain>
    </source>
</reference>
<dbReference type="RefSeq" id="WP_186745668.1">
    <property type="nucleotide sequence ID" value="NZ_CP060394.1"/>
</dbReference>
<dbReference type="Proteomes" id="UP000515312">
    <property type="component" value="Chromosome"/>
</dbReference>
<sequence>MPSRRLNLFLHWIPAMIGIVVILIESTATMSAENTSRWLLPLWVKLFGPITPEHWAEVHHYIRKTGHFVGYGLVSLGFFEGWRATFSERLRQHGAIFALVAPLALVSTLALAGWDEWHQSFLPGRTSKLSDVGLDFSGAVVAHVILLLVLVIVWRLRARSKPSTRRARPVSSQV</sequence>
<name>A0A7G8BN03_9BACT</name>
<feature type="transmembrane region" description="Helical" evidence="1">
    <location>
        <begin position="94"/>
        <end position="114"/>
    </location>
</feature>
<protein>
    <submittedName>
        <fullName evidence="3">VanZ family protein</fullName>
    </submittedName>
</protein>
<evidence type="ECO:0000256" key="1">
    <source>
        <dbReference type="SAM" id="Phobius"/>
    </source>
</evidence>